<sequence>MTPLYRLAAALLVATGTLAAPAPAPAAPAATPAACTPAWGSYGPGNWPPACWRPFEATSPFNTPIPANPRLMAQSSAIVGRVLGDISARDYVGHLTADPAGHGGEPTYYAQPGDPVFRVDCVEYGGNFTIDGLLVPIPAQAAPEGGWSAPATADRHLTVVDQATGWSYDMWQVRGTGLPAPGGTLQISFGGRSRIVGDCAGVPADGTNCEPPGGGVGHGTAAHFAGLAGRVRAEELVAGRIDHALNIVIDCDNGTAVYPARGKGRPCANPLNAPPMGALLQLDMTRAEIDALPVQEWKKVFLRAMAEYGMYFGDTGSRNLFSIEIESGNQYTAFGQADPWLKYGKDNWEPYTEGGVTSYVAKLYGRTGDPNPQLDWMAVVWSNLRVLDPCVAARTC</sequence>
<reference evidence="2 3" key="1">
    <citation type="submission" date="2023-07" db="EMBL/GenBank/DDBJ databases">
        <title>Sequencing the genomes of 1000 actinobacteria strains.</title>
        <authorList>
            <person name="Klenk H.-P."/>
        </authorList>
    </citation>
    <scope>NUCLEOTIDE SEQUENCE [LARGE SCALE GENOMIC DNA]</scope>
    <source>
        <strain evidence="2 3">DSM 44711</strain>
    </source>
</reference>
<evidence type="ECO:0000313" key="2">
    <source>
        <dbReference type="EMBL" id="MDR7327406.1"/>
    </source>
</evidence>
<evidence type="ECO:0000313" key="3">
    <source>
        <dbReference type="Proteomes" id="UP001183629"/>
    </source>
</evidence>
<feature type="signal peptide" evidence="1">
    <location>
        <begin position="1"/>
        <end position="19"/>
    </location>
</feature>
<keyword evidence="3" id="KW-1185">Reference proteome</keyword>
<organism evidence="2 3">
    <name type="scientific">Catenuloplanes niger</name>
    <dbReference type="NCBI Taxonomy" id="587534"/>
    <lineage>
        <taxon>Bacteria</taxon>
        <taxon>Bacillati</taxon>
        <taxon>Actinomycetota</taxon>
        <taxon>Actinomycetes</taxon>
        <taxon>Micromonosporales</taxon>
        <taxon>Micromonosporaceae</taxon>
        <taxon>Catenuloplanes</taxon>
    </lineage>
</organism>
<dbReference type="AlphaFoldDB" id="A0AAE3ZX25"/>
<gene>
    <name evidence="2" type="ORF">J2S44_007656</name>
</gene>
<dbReference type="Proteomes" id="UP001183629">
    <property type="component" value="Unassembled WGS sequence"/>
</dbReference>
<dbReference type="EMBL" id="JAVDYC010000001">
    <property type="protein sequence ID" value="MDR7327406.1"/>
    <property type="molecule type" value="Genomic_DNA"/>
</dbReference>
<keyword evidence="1" id="KW-0732">Signal</keyword>
<feature type="chain" id="PRO_5042235507" evidence="1">
    <location>
        <begin position="20"/>
        <end position="396"/>
    </location>
</feature>
<evidence type="ECO:0000256" key="1">
    <source>
        <dbReference type="SAM" id="SignalP"/>
    </source>
</evidence>
<comment type="caution">
    <text evidence="2">The sequence shown here is derived from an EMBL/GenBank/DDBJ whole genome shotgun (WGS) entry which is preliminary data.</text>
</comment>
<accession>A0AAE3ZX25</accession>
<dbReference type="RefSeq" id="WP_310424702.1">
    <property type="nucleotide sequence ID" value="NZ_JAVDYC010000001.1"/>
</dbReference>
<name>A0AAE3ZX25_9ACTN</name>
<protein>
    <submittedName>
        <fullName evidence="2">Uncharacterized protein</fullName>
    </submittedName>
</protein>
<proteinExistence type="predicted"/>